<evidence type="ECO:0000313" key="2">
    <source>
        <dbReference type="EMBL" id="TGD20464.1"/>
    </source>
</evidence>
<sequence>MTFEIREVEETYRVRGEQIKVTAPAKFDSDTQQQVFDEKLDDAAINQALDIYRRDNQMITVKRIKQLRQRLGLSQRDFAALLSWSPTTVATYETGALPSLANNSRLLALENNPLLANELLAHTSRPLSKSGRLALQQHLADHATVDARQLLTSGVALLFKSVAYTADAGYVAFDQEKFTNMVLFFAKQLPRLTPAILNQLLFYTDFTHFWRNTVAVSGVAYVRSAAGPVPDNYGLLYGVIVATGQLKAREVSIDGGIQTHLVAQKNPELTVFTASEQTALQETARYFAKLSNHQILELAQTEASQLSMQVSQRISYELADKLVSPEQSDWASLDE</sequence>
<dbReference type="InterPro" id="IPR025272">
    <property type="entry name" value="SocA_Panacea"/>
</dbReference>
<dbReference type="SMART" id="SM00530">
    <property type="entry name" value="HTH_XRE"/>
    <property type="match status" value="1"/>
</dbReference>
<dbReference type="Gene3D" id="1.10.260.40">
    <property type="entry name" value="lambda repressor-like DNA-binding domains"/>
    <property type="match status" value="1"/>
</dbReference>
<dbReference type="InterPro" id="IPR001387">
    <property type="entry name" value="Cro/C1-type_HTH"/>
</dbReference>
<dbReference type="RefSeq" id="WP_135367032.1">
    <property type="nucleotide sequence ID" value="NZ_RKLX01000001.1"/>
</dbReference>
<dbReference type="Pfam" id="PF13274">
    <property type="entry name" value="SocA_Panacea"/>
    <property type="match status" value="1"/>
</dbReference>
<evidence type="ECO:0000259" key="1">
    <source>
        <dbReference type="PROSITE" id="PS50943"/>
    </source>
</evidence>
<accession>A0A4Z0JF40</accession>
<feature type="domain" description="HTH cro/C1-type" evidence="1">
    <location>
        <begin position="64"/>
        <end position="102"/>
    </location>
</feature>
<dbReference type="SUPFAM" id="SSF47413">
    <property type="entry name" value="lambda repressor-like DNA-binding domains"/>
    <property type="match status" value="1"/>
</dbReference>
<dbReference type="InterPro" id="IPR010982">
    <property type="entry name" value="Lambda_DNA-bd_dom_sf"/>
</dbReference>
<proteinExistence type="predicted"/>
<gene>
    <name evidence="2" type="ORF">EGT51_01560</name>
</gene>
<protein>
    <submittedName>
        <fullName evidence="2">Helix-turn-helix domain-containing protein</fullName>
    </submittedName>
</protein>
<reference evidence="2 3" key="1">
    <citation type="submission" date="2018-10" db="EMBL/GenBank/DDBJ databases">
        <title>Lactobacillus sp. R7 and Lactobacillus sp. R19 isolated from fermented mustard green product of Taiwan.</title>
        <authorList>
            <person name="Lin S.-T."/>
        </authorList>
    </citation>
    <scope>NUCLEOTIDE SEQUENCE [LARGE SCALE GENOMIC DNA]</scope>
    <source>
        <strain evidence="2 3">BCRC 81129</strain>
    </source>
</reference>
<keyword evidence="3" id="KW-1185">Reference proteome</keyword>
<dbReference type="PROSITE" id="PS50943">
    <property type="entry name" value="HTH_CROC1"/>
    <property type="match status" value="1"/>
</dbReference>
<dbReference type="Proteomes" id="UP000297348">
    <property type="component" value="Unassembled WGS sequence"/>
</dbReference>
<dbReference type="OrthoDB" id="9804491at2"/>
<dbReference type="CDD" id="cd00093">
    <property type="entry name" value="HTH_XRE"/>
    <property type="match status" value="1"/>
</dbReference>
<organism evidence="2 3">
    <name type="scientific">Levilactobacillus suantsaiihabitans</name>
    <dbReference type="NCBI Taxonomy" id="2487722"/>
    <lineage>
        <taxon>Bacteria</taxon>
        <taxon>Bacillati</taxon>
        <taxon>Bacillota</taxon>
        <taxon>Bacilli</taxon>
        <taxon>Lactobacillales</taxon>
        <taxon>Lactobacillaceae</taxon>
        <taxon>Levilactobacillus</taxon>
    </lineage>
</organism>
<dbReference type="GO" id="GO:0003677">
    <property type="term" value="F:DNA binding"/>
    <property type="evidence" value="ECO:0007669"/>
    <property type="project" value="InterPro"/>
</dbReference>
<comment type="caution">
    <text evidence="2">The sequence shown here is derived from an EMBL/GenBank/DDBJ whole genome shotgun (WGS) entry which is preliminary data.</text>
</comment>
<dbReference type="EMBL" id="RKLX01000001">
    <property type="protein sequence ID" value="TGD20464.1"/>
    <property type="molecule type" value="Genomic_DNA"/>
</dbReference>
<name>A0A4Z0JF40_9LACO</name>
<dbReference type="AlphaFoldDB" id="A0A4Z0JF40"/>
<dbReference type="Pfam" id="PF13560">
    <property type="entry name" value="HTH_31"/>
    <property type="match status" value="1"/>
</dbReference>
<evidence type="ECO:0000313" key="3">
    <source>
        <dbReference type="Proteomes" id="UP000297348"/>
    </source>
</evidence>